<evidence type="ECO:0000259" key="5">
    <source>
        <dbReference type="Pfam" id="PF02782"/>
    </source>
</evidence>
<evidence type="ECO:0000313" key="7">
    <source>
        <dbReference type="Proteomes" id="UP000671908"/>
    </source>
</evidence>
<protein>
    <submittedName>
        <fullName evidence="6">ATPase</fullName>
    </submittedName>
</protein>
<keyword evidence="3" id="KW-0418">Kinase</keyword>
<dbReference type="InterPro" id="IPR050406">
    <property type="entry name" value="FGGY_Carb_Kinase"/>
</dbReference>
<name>A0A975F5F8_9SPIR</name>
<gene>
    <name evidence="6" type="ORF">HRQ91_10180</name>
</gene>
<dbReference type="Pfam" id="PF00370">
    <property type="entry name" value="FGGY_N"/>
    <property type="match status" value="1"/>
</dbReference>
<evidence type="ECO:0000256" key="3">
    <source>
        <dbReference type="ARBA" id="ARBA00022777"/>
    </source>
</evidence>
<dbReference type="InterPro" id="IPR018485">
    <property type="entry name" value="FGGY_C"/>
</dbReference>
<organism evidence="6 7">
    <name type="scientific">Treponema parvum</name>
    <dbReference type="NCBI Taxonomy" id="138851"/>
    <lineage>
        <taxon>Bacteria</taxon>
        <taxon>Pseudomonadati</taxon>
        <taxon>Spirochaetota</taxon>
        <taxon>Spirochaetia</taxon>
        <taxon>Spirochaetales</taxon>
        <taxon>Treponemataceae</taxon>
        <taxon>Treponema</taxon>
    </lineage>
</organism>
<dbReference type="InterPro" id="IPR043129">
    <property type="entry name" value="ATPase_NBD"/>
</dbReference>
<dbReference type="GO" id="GO:0016301">
    <property type="term" value="F:kinase activity"/>
    <property type="evidence" value="ECO:0007669"/>
    <property type="project" value="UniProtKB-KW"/>
</dbReference>
<evidence type="ECO:0000313" key="6">
    <source>
        <dbReference type="EMBL" id="QTQ14801.1"/>
    </source>
</evidence>
<feature type="domain" description="Carbohydrate kinase FGGY N-terminal" evidence="4">
    <location>
        <begin position="18"/>
        <end position="244"/>
    </location>
</feature>
<dbReference type="Proteomes" id="UP000671908">
    <property type="component" value="Chromosome"/>
</dbReference>
<dbReference type="PANTHER" id="PTHR43095">
    <property type="entry name" value="SUGAR KINASE"/>
    <property type="match status" value="1"/>
</dbReference>
<accession>A0A975F5F8</accession>
<dbReference type="Gene3D" id="3.30.420.40">
    <property type="match status" value="2"/>
</dbReference>
<keyword evidence="2" id="KW-0808">Transferase</keyword>
<dbReference type="PANTHER" id="PTHR43095:SF5">
    <property type="entry name" value="XYLULOSE KINASE"/>
    <property type="match status" value="1"/>
</dbReference>
<dbReference type="GO" id="GO:0005975">
    <property type="term" value="P:carbohydrate metabolic process"/>
    <property type="evidence" value="ECO:0007669"/>
    <property type="project" value="InterPro"/>
</dbReference>
<feature type="domain" description="Carbohydrate kinase FGGY C-terminal" evidence="5">
    <location>
        <begin position="279"/>
        <end position="479"/>
    </location>
</feature>
<dbReference type="Pfam" id="PF02782">
    <property type="entry name" value="FGGY_C"/>
    <property type="match status" value="1"/>
</dbReference>
<proteinExistence type="inferred from homology"/>
<dbReference type="SUPFAM" id="SSF53067">
    <property type="entry name" value="Actin-like ATPase domain"/>
    <property type="match status" value="2"/>
</dbReference>
<sequence length="538" mass="58835">MNADFEKNKKEIEEGIAVLGIEFGSTRIKSVLINSQNEPIAQGSYDWENTLSNGIWTYPLDEVMRGLSGCYAELKAYVKEKYGVTVKNFRALGISGMMHGYLAFDKDNELLVPFRTWRNTITGKAAAKLSSVFCYPVPERWSISHLYQAVLNDEKHVPDIAFFTTLSGFIHWKLTGKKVLGIGDASGMFPIDIKTGTYNGQFIKQFDLLVKDKKYPWKLEQLLPEVLLAGNGAGTLTEEGATLLDKEGDLQSGIPMCPPEGDAGTGMVATNSVAKRTGNVSAGTSVFAMVVLEKELSKVYANEIDLVTTPDGALVAMAHANNCTGEYDQWLNLFAEVLKATGNQIEKSKLYDKLLSLALQGDKDCGGLIPYNYISGESITGMNEGRAVFMRTQKNNFTLANFMRAQLFTALGALRIGMDILFDKEDVKIDCLTGHGGFFKTENVGAAIMAAAMHTPVSTLETAGEGGPWGIALLASYAAKEAFNPGKPLGDFLNDEVFKENRRVTIQPEKSDVDGFNAFFKNYKKGLAVERAAIEAID</sequence>
<evidence type="ECO:0000256" key="2">
    <source>
        <dbReference type="ARBA" id="ARBA00022679"/>
    </source>
</evidence>
<comment type="similarity">
    <text evidence="1">Belongs to the FGGY kinase family.</text>
</comment>
<dbReference type="InterPro" id="IPR018484">
    <property type="entry name" value="FGGY_N"/>
</dbReference>
<dbReference type="AlphaFoldDB" id="A0A975F5F8"/>
<dbReference type="EMBL" id="CP054142">
    <property type="protein sequence ID" value="QTQ14801.1"/>
    <property type="molecule type" value="Genomic_DNA"/>
</dbReference>
<dbReference type="CDD" id="cd07809">
    <property type="entry name" value="ASKHA_NBD_FGGY_BaXK-like"/>
    <property type="match status" value="1"/>
</dbReference>
<evidence type="ECO:0000256" key="1">
    <source>
        <dbReference type="ARBA" id="ARBA00009156"/>
    </source>
</evidence>
<dbReference type="RefSeq" id="WP_210119442.1">
    <property type="nucleotide sequence ID" value="NZ_CP054142.1"/>
</dbReference>
<reference evidence="6 7" key="1">
    <citation type="journal article" date="2021" name="Microbiol. Resour. Announc.">
        <title>Complete Genome Sequences of Three Human Oral Treponema parvum Isolates.</title>
        <authorList>
            <person name="Zeng H."/>
            <person name="Watt R.M."/>
        </authorList>
    </citation>
    <scope>NUCLEOTIDE SEQUENCE [LARGE SCALE GENOMIC DNA]</scope>
    <source>
        <strain evidence="6 7">ATCC 700770</strain>
    </source>
</reference>
<evidence type="ECO:0000259" key="4">
    <source>
        <dbReference type="Pfam" id="PF00370"/>
    </source>
</evidence>
<dbReference type="KEGG" id="tpav:HRQ91_10180"/>
<keyword evidence="7" id="KW-1185">Reference proteome</keyword>